<dbReference type="InterPro" id="IPR009078">
    <property type="entry name" value="Ferritin-like_SF"/>
</dbReference>
<proteinExistence type="inferred from homology"/>
<keyword evidence="5" id="KW-0560">Oxidoreductase</keyword>
<dbReference type="InterPro" id="IPR001519">
    <property type="entry name" value="Ferritin"/>
</dbReference>
<dbReference type="InterPro" id="IPR012347">
    <property type="entry name" value="Ferritin-like"/>
</dbReference>
<evidence type="ECO:0000256" key="7">
    <source>
        <dbReference type="ARBA" id="ARBA00047990"/>
    </source>
</evidence>
<dbReference type="GO" id="GO:0006826">
    <property type="term" value="P:iron ion transport"/>
    <property type="evidence" value="ECO:0007669"/>
    <property type="project" value="InterPro"/>
</dbReference>
<comment type="subcellular location">
    <subcellularLocation>
        <location evidence="1">Cytoplasmic vesicle</location>
        <location evidence="1">Autophagosome</location>
    </subcellularLocation>
</comment>
<dbReference type="Pfam" id="PF00210">
    <property type="entry name" value="Ferritin"/>
    <property type="match status" value="1"/>
</dbReference>
<evidence type="ECO:0000256" key="9">
    <source>
        <dbReference type="RuleBase" id="RU361145"/>
    </source>
</evidence>
<evidence type="ECO:0000256" key="1">
    <source>
        <dbReference type="ARBA" id="ARBA00004419"/>
    </source>
</evidence>
<organism evidence="13 14">
    <name type="scientific">Oryctolagus cuniculus</name>
    <name type="common">Rabbit</name>
    <dbReference type="NCBI Taxonomy" id="9986"/>
    <lineage>
        <taxon>Eukaryota</taxon>
        <taxon>Metazoa</taxon>
        <taxon>Chordata</taxon>
        <taxon>Craniata</taxon>
        <taxon>Vertebrata</taxon>
        <taxon>Euteleostomi</taxon>
        <taxon>Mammalia</taxon>
        <taxon>Eutheria</taxon>
        <taxon>Euarchontoglires</taxon>
        <taxon>Glires</taxon>
        <taxon>Lagomorpha</taxon>
        <taxon>Leporidae</taxon>
        <taxon>Oryctolagus</taxon>
    </lineage>
</organism>
<dbReference type="GO" id="GO:0008198">
    <property type="term" value="F:ferrous iron binding"/>
    <property type="evidence" value="ECO:0007669"/>
    <property type="project" value="TreeGrafter"/>
</dbReference>
<feature type="chain" id="PRO_5023923792" description="Ferritin" evidence="11">
    <location>
        <begin position="29"/>
        <end position="406"/>
    </location>
</feature>
<evidence type="ECO:0000256" key="10">
    <source>
        <dbReference type="SAM" id="MobiDB-lite"/>
    </source>
</evidence>
<feature type="region of interest" description="Disordered" evidence="10">
    <location>
        <begin position="67"/>
        <end position="88"/>
    </location>
</feature>
<evidence type="ECO:0000259" key="12">
    <source>
        <dbReference type="PROSITE" id="PS50905"/>
    </source>
</evidence>
<dbReference type="GeneTree" id="ENSGT00950000182841"/>
<dbReference type="PROSITE" id="PS50905">
    <property type="entry name" value="FERRITIN_LIKE"/>
    <property type="match status" value="1"/>
</dbReference>
<dbReference type="AlphaFoldDB" id="A0A5F9DNH1"/>
<feature type="binding site" evidence="8">
    <location>
        <position position="289"/>
    </location>
    <ligand>
        <name>Fe cation</name>
        <dbReference type="ChEBI" id="CHEBI:24875"/>
        <label>1</label>
    </ligand>
</feature>
<keyword evidence="3 9" id="KW-0409">Iron storage</keyword>
<keyword evidence="14" id="KW-1185">Reference proteome</keyword>
<feature type="binding site" evidence="8">
    <location>
        <position position="365"/>
    </location>
    <ligand>
        <name>Fe cation</name>
        <dbReference type="ChEBI" id="CHEBI:24875"/>
        <label>1</label>
    </ligand>
</feature>
<dbReference type="InterPro" id="IPR008331">
    <property type="entry name" value="Ferritin_DPS_dom"/>
</dbReference>
<name>A0A5F9DNH1_RABIT</name>
<dbReference type="InterPro" id="IPR009040">
    <property type="entry name" value="Ferritin-like_diiron"/>
</dbReference>
<dbReference type="Gene3D" id="1.20.1260.10">
    <property type="match status" value="1"/>
</dbReference>
<dbReference type="GO" id="GO:0004322">
    <property type="term" value="F:ferroxidase activity"/>
    <property type="evidence" value="ECO:0007669"/>
    <property type="project" value="UniProtKB-EC"/>
</dbReference>
<reference evidence="13" key="3">
    <citation type="submission" date="2025-09" db="UniProtKB">
        <authorList>
            <consortium name="Ensembl"/>
        </authorList>
    </citation>
    <scope>IDENTIFICATION</scope>
    <source>
        <strain evidence="13">Thorbecke</strain>
    </source>
</reference>
<dbReference type="GO" id="GO:0008199">
    <property type="term" value="F:ferric iron binding"/>
    <property type="evidence" value="ECO:0007669"/>
    <property type="project" value="InterPro"/>
</dbReference>
<comment type="catalytic activity">
    <reaction evidence="7">
        <text>4 Fe(2+) + O2 + 4 H(+) = 4 Fe(3+) + 2 H2O</text>
        <dbReference type="Rhea" id="RHEA:11148"/>
        <dbReference type="ChEBI" id="CHEBI:15377"/>
        <dbReference type="ChEBI" id="CHEBI:15378"/>
        <dbReference type="ChEBI" id="CHEBI:15379"/>
        <dbReference type="ChEBI" id="CHEBI:29033"/>
        <dbReference type="ChEBI" id="CHEBI:29034"/>
        <dbReference type="EC" id="1.16.3.1"/>
    </reaction>
</comment>
<evidence type="ECO:0000256" key="6">
    <source>
        <dbReference type="ARBA" id="ARBA00023004"/>
    </source>
</evidence>
<keyword evidence="11" id="KW-0732">Signal</keyword>
<dbReference type="Proteomes" id="UP000001811">
    <property type="component" value="Unplaced"/>
</dbReference>
<feature type="binding site" evidence="8">
    <location>
        <position position="251"/>
    </location>
    <ligand>
        <name>Fe cation</name>
        <dbReference type="ChEBI" id="CHEBI:24875"/>
        <label>1</label>
    </ligand>
</feature>
<dbReference type="Bgee" id="ENSOCUG00000014108">
    <property type="expression patterns" value="Expressed in uterus and 18 other cell types or tissues"/>
</dbReference>
<keyword evidence="4 8" id="KW-0479">Metal-binding</keyword>
<evidence type="ECO:0000256" key="5">
    <source>
        <dbReference type="ARBA" id="ARBA00023002"/>
    </source>
</evidence>
<sequence length="406" mass="44394">MMRAEAAGSWAAFLVILLDLRRLLSCLATREYFWARETRARGEVEAMRLRRTGRVSARWPVGVEQLPGRMGASTRSRHGESRESGEPGEARAILSLEADRPAPAPRLLGSWGVATRELTVTNSSLPASAFLGVASSSDVGMAWEAGVLAGDPDRARTARTCCRCCSALRRSLALISTRGTAGFLVGSVGDSASGEGAADGAVEAAAAAAAARTGAAAASQPPAMTSASSSQVRQNYHQDSEAAINRQINLELYASYVYLSMSYYFDRDDVALKNFAKYFLHQSHEEREHAEKLMKLQNQRGGRIFLQDIKKPEYDDWESGLNAMECALHLEKSVNQSLLELHKLATDKNDPHLCDFIETHYLNEQVKSIKELGDHVTNLRKMGAPESGMAEYLFDKHTLGHSDNES</sequence>
<feature type="binding site" evidence="8">
    <location>
        <position position="331"/>
    </location>
    <ligand>
        <name>Fe cation</name>
        <dbReference type="ChEBI" id="CHEBI:24875"/>
        <label>1</label>
    </ligand>
</feature>
<evidence type="ECO:0000256" key="11">
    <source>
        <dbReference type="SAM" id="SignalP"/>
    </source>
</evidence>
<evidence type="ECO:0000256" key="3">
    <source>
        <dbReference type="ARBA" id="ARBA00022434"/>
    </source>
</evidence>
<feature type="compositionally biased region" description="Basic and acidic residues" evidence="10">
    <location>
        <begin position="77"/>
        <end position="88"/>
    </location>
</feature>
<keyword evidence="6 8" id="KW-0408">Iron</keyword>
<dbReference type="InterPro" id="IPR014034">
    <property type="entry name" value="Ferritin_CS"/>
</dbReference>
<dbReference type="PROSITE" id="PS00204">
    <property type="entry name" value="FERRITIN_2"/>
    <property type="match status" value="1"/>
</dbReference>
<comment type="function">
    <text evidence="9">Stores iron in a soluble, non-toxic, readily available form. Important for iron homeostasis. Iron is taken up in the ferrous form and deposited as ferric hydroxides after oxidation.</text>
</comment>
<evidence type="ECO:0000313" key="13">
    <source>
        <dbReference type="Ensembl" id="ENSOCUP00000047014.1"/>
    </source>
</evidence>
<dbReference type="CDD" id="cd01056">
    <property type="entry name" value="Euk_Ferritin"/>
    <property type="match status" value="1"/>
</dbReference>
<dbReference type="FunFam" id="1.20.1260.10:FF:000016">
    <property type="entry name" value="Ferritin heavy chain"/>
    <property type="match status" value="1"/>
</dbReference>
<dbReference type="GO" id="GO:0005776">
    <property type="term" value="C:autophagosome"/>
    <property type="evidence" value="ECO:0007669"/>
    <property type="project" value="UniProtKB-SubCell"/>
</dbReference>
<feature type="domain" description="Ferritin-like diiron" evidence="12">
    <location>
        <begin position="234"/>
        <end position="383"/>
    </location>
</feature>
<reference evidence="13 14" key="1">
    <citation type="journal article" date="2011" name="Nature">
        <title>A high-resolution map of human evolutionary constraint using 29 mammals.</title>
        <authorList>
            <person name="Lindblad-Toh K."/>
            <person name="Garber M."/>
            <person name="Zuk O."/>
            <person name="Lin M.F."/>
            <person name="Parker B.J."/>
            <person name="Washietl S."/>
            <person name="Kheradpour P."/>
            <person name="Ernst J."/>
            <person name="Jordan G."/>
            <person name="Mauceli E."/>
            <person name="Ward L.D."/>
            <person name="Lowe C.B."/>
            <person name="Holloway A.K."/>
            <person name="Clamp M."/>
            <person name="Gnerre S."/>
            <person name="Alfoldi J."/>
            <person name="Beal K."/>
            <person name="Chang J."/>
            <person name="Clawson H."/>
            <person name="Cuff J."/>
            <person name="Di Palma F."/>
            <person name="Fitzgerald S."/>
            <person name="Flicek P."/>
            <person name="Guttman M."/>
            <person name="Hubisz M.J."/>
            <person name="Jaffe D.B."/>
            <person name="Jungreis I."/>
            <person name="Kent W.J."/>
            <person name="Kostka D."/>
            <person name="Lara M."/>
            <person name="Martins A.L."/>
            <person name="Massingham T."/>
            <person name="Moltke I."/>
            <person name="Raney B.J."/>
            <person name="Rasmussen M.D."/>
            <person name="Robinson J."/>
            <person name="Stark A."/>
            <person name="Vilella A.J."/>
            <person name="Wen J."/>
            <person name="Xie X."/>
            <person name="Zody M.C."/>
            <person name="Baldwin J."/>
            <person name="Bloom T."/>
            <person name="Chin C.W."/>
            <person name="Heiman D."/>
            <person name="Nicol R."/>
            <person name="Nusbaum C."/>
            <person name="Young S."/>
            <person name="Wilkinson J."/>
            <person name="Worley K.C."/>
            <person name="Kovar C.L."/>
            <person name="Muzny D.M."/>
            <person name="Gibbs R.A."/>
            <person name="Cree A."/>
            <person name="Dihn H.H."/>
            <person name="Fowler G."/>
            <person name="Jhangiani S."/>
            <person name="Joshi V."/>
            <person name="Lee S."/>
            <person name="Lewis L.R."/>
            <person name="Nazareth L.V."/>
            <person name="Okwuonu G."/>
            <person name="Santibanez J."/>
            <person name="Warren W.C."/>
            <person name="Mardis E.R."/>
            <person name="Weinstock G.M."/>
            <person name="Wilson R.K."/>
            <person name="Delehaunty K."/>
            <person name="Dooling D."/>
            <person name="Fronik C."/>
            <person name="Fulton L."/>
            <person name="Fulton B."/>
            <person name="Graves T."/>
            <person name="Minx P."/>
            <person name="Sodergren E."/>
            <person name="Birney E."/>
            <person name="Margulies E.H."/>
            <person name="Herrero J."/>
            <person name="Green E.D."/>
            <person name="Haussler D."/>
            <person name="Siepel A."/>
            <person name="Goldman N."/>
            <person name="Pollard K.S."/>
            <person name="Pedersen J.S."/>
            <person name="Lander E.S."/>
            <person name="Kellis M."/>
        </authorList>
    </citation>
    <scope>NUCLEOTIDE SEQUENCE [LARGE SCALE GENOMIC DNA]</scope>
    <source>
        <strain evidence="14">Thorbecke</strain>
    </source>
</reference>
<evidence type="ECO:0000313" key="14">
    <source>
        <dbReference type="Proteomes" id="UP000001811"/>
    </source>
</evidence>
<dbReference type="Ensembl" id="ENSOCUT00000037628.1">
    <property type="protein sequence ID" value="ENSOCUP00000047014.1"/>
    <property type="gene ID" value="ENSOCUG00000014108.3"/>
</dbReference>
<dbReference type="SMR" id="A0A5F9DNH1"/>
<dbReference type="PANTHER" id="PTHR11431:SF37">
    <property type="entry name" value="FERRITIN HEAVY CHAIN"/>
    <property type="match status" value="1"/>
</dbReference>
<dbReference type="PANTHER" id="PTHR11431">
    <property type="entry name" value="FERRITIN"/>
    <property type="match status" value="1"/>
</dbReference>
<reference evidence="13" key="2">
    <citation type="submission" date="2025-08" db="UniProtKB">
        <authorList>
            <consortium name="Ensembl"/>
        </authorList>
    </citation>
    <scope>IDENTIFICATION</scope>
    <source>
        <strain evidence="13">Thorbecke</strain>
    </source>
</reference>
<comment type="similarity">
    <text evidence="2 9">Belongs to the ferritin family.</text>
</comment>
<accession>A0A5F9DNH1</accession>
<feature type="signal peptide" evidence="11">
    <location>
        <begin position="1"/>
        <end position="28"/>
    </location>
</feature>
<evidence type="ECO:0000256" key="8">
    <source>
        <dbReference type="PIRSR" id="PIRSR601519-1"/>
    </source>
</evidence>
<dbReference type="SUPFAM" id="SSF47240">
    <property type="entry name" value="Ferritin-like"/>
    <property type="match status" value="1"/>
</dbReference>
<protein>
    <recommendedName>
        <fullName evidence="9">Ferritin</fullName>
    </recommendedName>
</protein>
<feature type="binding site" evidence="8">
    <location>
        <position position="286"/>
    </location>
    <ligand>
        <name>Fe cation</name>
        <dbReference type="ChEBI" id="CHEBI:24875"/>
        <label>1</label>
    </ligand>
</feature>
<dbReference type="GO" id="GO:0006879">
    <property type="term" value="P:intracellular iron ion homeostasis"/>
    <property type="evidence" value="ECO:0007669"/>
    <property type="project" value="UniProtKB-KW"/>
</dbReference>
<evidence type="ECO:0000256" key="4">
    <source>
        <dbReference type="ARBA" id="ARBA00022723"/>
    </source>
</evidence>
<dbReference type="PROSITE" id="PS00540">
    <property type="entry name" value="FERRITIN_1"/>
    <property type="match status" value="1"/>
</dbReference>
<evidence type="ECO:0000256" key="2">
    <source>
        <dbReference type="ARBA" id="ARBA00007513"/>
    </source>
</evidence>